<dbReference type="AlphaFoldDB" id="A0A502E8N7"/>
<dbReference type="PANTHER" id="PTHR46268">
    <property type="entry name" value="STRESS RESPONSE PROTEIN NHAX"/>
    <property type="match status" value="1"/>
</dbReference>
<evidence type="ECO:0000259" key="2">
    <source>
        <dbReference type="Pfam" id="PF00582"/>
    </source>
</evidence>
<name>A0A502E8N7_9MYCO</name>
<dbReference type="EMBL" id="RCZG01000007">
    <property type="protein sequence ID" value="TPG32876.1"/>
    <property type="molecule type" value="Genomic_DNA"/>
</dbReference>
<dbReference type="PANTHER" id="PTHR46268:SF6">
    <property type="entry name" value="UNIVERSAL STRESS PROTEIN UP12"/>
    <property type="match status" value="1"/>
</dbReference>
<gene>
    <name evidence="3" type="ORF">EAH80_18145</name>
</gene>
<dbReference type="InterPro" id="IPR006015">
    <property type="entry name" value="Universal_stress_UspA"/>
</dbReference>
<dbReference type="InterPro" id="IPR014729">
    <property type="entry name" value="Rossmann-like_a/b/a_fold"/>
</dbReference>
<dbReference type="CDD" id="cd23944">
    <property type="entry name" value="USP_Rv2623_repeat1"/>
    <property type="match status" value="1"/>
</dbReference>
<dbReference type="SUPFAM" id="SSF52402">
    <property type="entry name" value="Adenine nucleotide alpha hydrolases-like"/>
    <property type="match status" value="2"/>
</dbReference>
<feature type="domain" description="UspA" evidence="2">
    <location>
        <begin position="10"/>
        <end position="147"/>
    </location>
</feature>
<proteinExistence type="inferred from homology"/>
<dbReference type="Gene3D" id="3.40.50.620">
    <property type="entry name" value="HUPs"/>
    <property type="match status" value="2"/>
</dbReference>
<protein>
    <submittedName>
        <fullName evidence="3">Universal stress protein</fullName>
    </submittedName>
</protein>
<evidence type="ECO:0000313" key="3">
    <source>
        <dbReference type="EMBL" id="TPG32876.1"/>
    </source>
</evidence>
<dbReference type="OrthoDB" id="3174546at2"/>
<feature type="domain" description="UspA" evidence="2">
    <location>
        <begin position="157"/>
        <end position="290"/>
    </location>
</feature>
<comment type="caution">
    <text evidence="3">The sequence shown here is derived from an EMBL/GenBank/DDBJ whole genome shotgun (WGS) entry which is preliminary data.</text>
</comment>
<dbReference type="Pfam" id="PF00582">
    <property type="entry name" value="Usp"/>
    <property type="match status" value="2"/>
</dbReference>
<evidence type="ECO:0000313" key="4">
    <source>
        <dbReference type="Proteomes" id="UP000320095"/>
    </source>
</evidence>
<evidence type="ECO:0000256" key="1">
    <source>
        <dbReference type="ARBA" id="ARBA00008791"/>
    </source>
</evidence>
<organism evidence="3 4">
    <name type="scientific">Mycolicibacterium hodleri</name>
    <dbReference type="NCBI Taxonomy" id="49897"/>
    <lineage>
        <taxon>Bacteria</taxon>
        <taxon>Bacillati</taxon>
        <taxon>Actinomycetota</taxon>
        <taxon>Actinomycetes</taxon>
        <taxon>Mycobacteriales</taxon>
        <taxon>Mycobacteriaceae</taxon>
        <taxon>Mycolicibacterium</taxon>
    </lineage>
</organism>
<reference evidence="3 4" key="1">
    <citation type="journal article" date="2019" name="Environ. Microbiol.">
        <title>Species interactions and distinct microbial communities in high Arctic permafrost affected cryosols are associated with the CH4 and CO2 gas fluxes.</title>
        <authorList>
            <person name="Altshuler I."/>
            <person name="Hamel J."/>
            <person name="Turney S."/>
            <person name="Magnuson E."/>
            <person name="Levesque R."/>
            <person name="Greer C."/>
            <person name="Whyte L.G."/>
        </authorList>
    </citation>
    <scope>NUCLEOTIDE SEQUENCE [LARGE SCALE GENOMIC DNA]</scope>
    <source>
        <strain evidence="3 4">S5.20</strain>
    </source>
</reference>
<dbReference type="PRINTS" id="PR01438">
    <property type="entry name" value="UNVRSLSTRESS"/>
</dbReference>
<accession>A0A502E8N7</accession>
<dbReference type="InterPro" id="IPR006016">
    <property type="entry name" value="UspA"/>
</dbReference>
<comment type="similarity">
    <text evidence="1">Belongs to the universal stress protein A family.</text>
</comment>
<dbReference type="Proteomes" id="UP000320095">
    <property type="component" value="Unassembled WGS sequence"/>
</dbReference>
<keyword evidence="4" id="KW-1185">Reference proteome</keyword>
<dbReference type="RefSeq" id="WP_140693798.1">
    <property type="nucleotide sequence ID" value="NZ_RCZG01000007.1"/>
</dbReference>
<sequence length="292" mass="31222">MTSQSDGLDVAVGVDGSEPSKAAVRWATREAIMRRAPLSIMHAYTPTIIDGHDERLQARVTKWQRHQGRRIVAEAVGIVTEVANGHMPTLKTDIISCRPVPALVDTSKDAQLLVVGSRGHGRLDRVVLGSVSTGLCHHSHCPVAVIHGDAASAPDPRPVLLGIDGSPASETAMTIAFDAASRRGVGLVALHAWSDAGVYTLLGPDWHTFRHAAEELLAERLAGWQEQYPDVHVERKVVCDEPAYWLITESDKAQLVVVGSHGRGGFASMLLGSVSTAVAQSVTVPVIVARRT</sequence>